<protein>
    <submittedName>
        <fullName evidence="1">Uncharacterized protein</fullName>
    </submittedName>
</protein>
<dbReference type="Proteomes" id="UP000070184">
    <property type="component" value="Unassembled WGS sequence"/>
</dbReference>
<evidence type="ECO:0000313" key="2">
    <source>
        <dbReference type="Proteomes" id="UP000070184"/>
    </source>
</evidence>
<sequence>MRILKFSLTLISWRLSQVSAIWVAKPKIHLRRRNNPTEQFWSEENISVTDIAKISFQLKISKNLFGLYI</sequence>
<reference evidence="1 2" key="1">
    <citation type="journal article" date="2016" name="Sci. Rep.">
        <title>Metabolic traits of an uncultured archaeal lineage -MSBL1- from brine pools of the Red Sea.</title>
        <authorList>
            <person name="Mwirichia R."/>
            <person name="Alam I."/>
            <person name="Rashid M."/>
            <person name="Vinu M."/>
            <person name="Ba-Alawi W."/>
            <person name="Anthony Kamau A."/>
            <person name="Kamanda Ngugi D."/>
            <person name="Goker M."/>
            <person name="Klenk H.P."/>
            <person name="Bajic V."/>
            <person name="Stingl U."/>
        </authorList>
    </citation>
    <scope>NUCLEOTIDE SEQUENCE [LARGE SCALE GENOMIC DNA]</scope>
    <source>
        <strain evidence="1">SCGC-AAA259B11</strain>
    </source>
</reference>
<accession>A0A133U2X2</accession>
<proteinExistence type="predicted"/>
<comment type="caution">
    <text evidence="1">The sequence shown here is derived from an EMBL/GenBank/DDBJ whole genome shotgun (WGS) entry which is preliminary data.</text>
</comment>
<evidence type="ECO:0000313" key="1">
    <source>
        <dbReference type="EMBL" id="KXA88527.1"/>
    </source>
</evidence>
<dbReference type="AlphaFoldDB" id="A0A133U2X2"/>
<dbReference type="EMBL" id="LHXK01000109">
    <property type="protein sequence ID" value="KXA88527.1"/>
    <property type="molecule type" value="Genomic_DNA"/>
</dbReference>
<gene>
    <name evidence="1" type="ORF">AKJ61_04720</name>
</gene>
<name>A0A133U2X2_9EURY</name>
<keyword evidence="2" id="KW-1185">Reference proteome</keyword>
<organism evidence="1 2">
    <name type="scientific">candidate division MSBL1 archaeon SCGC-AAA259B11</name>
    <dbReference type="NCBI Taxonomy" id="1698260"/>
    <lineage>
        <taxon>Archaea</taxon>
        <taxon>Methanobacteriati</taxon>
        <taxon>Methanobacteriota</taxon>
        <taxon>candidate division MSBL1</taxon>
    </lineage>
</organism>